<organism evidence="1 2">
    <name type="scientific">Streptomyces globisporus</name>
    <dbReference type="NCBI Taxonomy" id="1908"/>
    <lineage>
        <taxon>Bacteria</taxon>
        <taxon>Bacillati</taxon>
        <taxon>Actinomycetota</taxon>
        <taxon>Actinomycetes</taxon>
        <taxon>Kitasatosporales</taxon>
        <taxon>Streptomycetaceae</taxon>
        <taxon>Streptomyces</taxon>
    </lineage>
</organism>
<sequence>MRDVRVVLIGGTSNTGKSTVAEAVAERLGFEHRSTDALARHPGRPWRTPEREVPPHVAEHYGTLTTDELIASVLAHYERLWPRIEELITDRAQAGSPGLVLEGSALWPERVARLTVPRTAAVWLTADDSVVRDRVRAAGRYEQASEGERRLMDRFLARTERYQTLMVDAVDALGLDRVDTGGGRTVAELADAVLAAVEGRSRPGRGGGAGGGVFVTDEETVDLGGPITRADVRRIMTEGPRGGERA</sequence>
<name>A0ABM9H5S6_STRGL</name>
<proteinExistence type="predicted"/>
<gene>
    <name evidence="1" type="ORF">SGL43_06052</name>
</gene>
<dbReference type="Gene3D" id="3.40.50.300">
    <property type="entry name" value="P-loop containing nucleotide triphosphate hydrolases"/>
    <property type="match status" value="1"/>
</dbReference>
<protein>
    <recommendedName>
        <fullName evidence="3">AAA family ATPase</fullName>
    </recommendedName>
</protein>
<dbReference type="Proteomes" id="UP001154015">
    <property type="component" value="Unassembled WGS sequence"/>
</dbReference>
<dbReference type="Pfam" id="PF13238">
    <property type="entry name" value="AAA_18"/>
    <property type="match status" value="1"/>
</dbReference>
<evidence type="ECO:0000313" key="1">
    <source>
        <dbReference type="EMBL" id="CAH9419000.1"/>
    </source>
</evidence>
<dbReference type="InterPro" id="IPR027417">
    <property type="entry name" value="P-loop_NTPase"/>
</dbReference>
<keyword evidence="2" id="KW-1185">Reference proteome</keyword>
<accession>A0ABM9H5S6</accession>
<reference evidence="1" key="1">
    <citation type="submission" date="2022-03" db="EMBL/GenBank/DDBJ databases">
        <authorList>
            <person name="Leyn A S."/>
        </authorList>
    </citation>
    <scope>NUCLEOTIDE SEQUENCE</scope>
    <source>
        <strain evidence="1">Streptomyces globisporus 4-3</strain>
    </source>
</reference>
<evidence type="ECO:0000313" key="2">
    <source>
        <dbReference type="Proteomes" id="UP001154015"/>
    </source>
</evidence>
<dbReference type="SUPFAM" id="SSF52540">
    <property type="entry name" value="P-loop containing nucleoside triphosphate hydrolases"/>
    <property type="match status" value="1"/>
</dbReference>
<evidence type="ECO:0008006" key="3">
    <source>
        <dbReference type="Google" id="ProtNLM"/>
    </source>
</evidence>
<comment type="caution">
    <text evidence="1">The sequence shown here is derived from an EMBL/GenBank/DDBJ whole genome shotgun (WGS) entry which is preliminary data.</text>
</comment>
<dbReference type="EMBL" id="CAKXYP010000021">
    <property type="protein sequence ID" value="CAH9419000.1"/>
    <property type="molecule type" value="Genomic_DNA"/>
</dbReference>